<name>A0AAE8ZTF1_CAEBR</name>
<gene>
    <name evidence="1" type="ORF">L3Y34_012835</name>
</gene>
<evidence type="ECO:0000313" key="1">
    <source>
        <dbReference type="EMBL" id="ULT83823.1"/>
    </source>
</evidence>
<sequence length="344" mass="37303">MASNLPSRIPVLQNRDVQIGAGVAAVGADLPPRGFDTSSFSRKPIHRCQSAQMMARLAFFQAKLNSDQNDEWMAISELNPTPPPTPQPPILTSTEPPVPSLIAQALVSPDVPNPAERPASVFSFSEVPLSCWASAESLATVLNPPISSVSVSTQTPTGFPLLAGLPRAVSSPTKATPILIQAPASPRRTTTFAEPLESLPRTPVGAIPSNELTIVQTITYPTESPPEVMVIDSAPVLISFGPATPKAMPTIVNINVAKRGRISMSLGSGGSTFSFLKRRTKKGQYLVSKRISKKSRCDCCYGCRYCGENSHWRVVKPKWYSCWKSPNDEEFNRIELMRFAETQV</sequence>
<protein>
    <submittedName>
        <fullName evidence="1">Uncharacterized protein</fullName>
    </submittedName>
</protein>
<organism evidence="1 2">
    <name type="scientific">Caenorhabditis briggsae</name>
    <dbReference type="NCBI Taxonomy" id="6238"/>
    <lineage>
        <taxon>Eukaryota</taxon>
        <taxon>Metazoa</taxon>
        <taxon>Ecdysozoa</taxon>
        <taxon>Nematoda</taxon>
        <taxon>Chromadorea</taxon>
        <taxon>Rhabditida</taxon>
        <taxon>Rhabditina</taxon>
        <taxon>Rhabditomorpha</taxon>
        <taxon>Rhabditoidea</taxon>
        <taxon>Rhabditidae</taxon>
        <taxon>Peloderinae</taxon>
        <taxon>Caenorhabditis</taxon>
    </lineage>
</organism>
<evidence type="ECO:0000313" key="2">
    <source>
        <dbReference type="Proteomes" id="UP000827892"/>
    </source>
</evidence>
<dbReference type="EMBL" id="CP090896">
    <property type="protein sequence ID" value="ULT83823.1"/>
    <property type="molecule type" value="Genomic_DNA"/>
</dbReference>
<dbReference type="Proteomes" id="UP000827892">
    <property type="component" value="Chromosome X"/>
</dbReference>
<accession>A0AAE8ZTF1</accession>
<dbReference type="AlphaFoldDB" id="A0AAE8ZTF1"/>
<proteinExistence type="predicted"/>
<reference evidence="1 2" key="1">
    <citation type="submission" date="2022-05" db="EMBL/GenBank/DDBJ databases">
        <title>Chromosome-level reference genomes for two strains of Caenorhabditis briggsae: an improved platform for comparative genomics.</title>
        <authorList>
            <person name="Stevens L."/>
            <person name="Andersen E.C."/>
        </authorList>
    </citation>
    <scope>NUCLEOTIDE SEQUENCE [LARGE SCALE GENOMIC DNA]</scope>
    <source>
        <strain evidence="1">QX1410_ONT</strain>
        <tissue evidence="1">Whole-organism</tissue>
    </source>
</reference>